<name>A0ACA9K6G1_9GLOM</name>
<evidence type="ECO:0000313" key="1">
    <source>
        <dbReference type="EMBL" id="CAG8455289.1"/>
    </source>
</evidence>
<sequence length="40" mass="4392">KKEENLSTTPLVIVSIKDCKVDEPAKALKRSVALSIRSHS</sequence>
<accession>A0ACA9K6G1</accession>
<proteinExistence type="predicted"/>
<keyword evidence="2" id="KW-1185">Reference proteome</keyword>
<organism evidence="1 2">
    <name type="scientific">Dentiscutata heterogama</name>
    <dbReference type="NCBI Taxonomy" id="1316150"/>
    <lineage>
        <taxon>Eukaryota</taxon>
        <taxon>Fungi</taxon>
        <taxon>Fungi incertae sedis</taxon>
        <taxon>Mucoromycota</taxon>
        <taxon>Glomeromycotina</taxon>
        <taxon>Glomeromycetes</taxon>
        <taxon>Diversisporales</taxon>
        <taxon>Gigasporaceae</taxon>
        <taxon>Dentiscutata</taxon>
    </lineage>
</organism>
<dbReference type="Proteomes" id="UP000789702">
    <property type="component" value="Unassembled WGS sequence"/>
</dbReference>
<comment type="caution">
    <text evidence="1">The sequence shown here is derived from an EMBL/GenBank/DDBJ whole genome shotgun (WGS) entry which is preliminary data.</text>
</comment>
<reference evidence="1" key="1">
    <citation type="submission" date="2021-06" db="EMBL/GenBank/DDBJ databases">
        <authorList>
            <person name="Kallberg Y."/>
            <person name="Tangrot J."/>
            <person name="Rosling A."/>
        </authorList>
    </citation>
    <scope>NUCLEOTIDE SEQUENCE</scope>
    <source>
        <strain evidence="1">IL203A</strain>
    </source>
</reference>
<gene>
    <name evidence="1" type="ORF">DHETER_LOCUS1041</name>
</gene>
<evidence type="ECO:0000313" key="2">
    <source>
        <dbReference type="Proteomes" id="UP000789702"/>
    </source>
</evidence>
<dbReference type="EMBL" id="CAJVPU010000579">
    <property type="protein sequence ID" value="CAG8455289.1"/>
    <property type="molecule type" value="Genomic_DNA"/>
</dbReference>
<feature type="non-terminal residue" evidence="1">
    <location>
        <position position="1"/>
    </location>
</feature>
<protein>
    <submittedName>
        <fullName evidence="1">13467_t:CDS:1</fullName>
    </submittedName>
</protein>